<evidence type="ECO:0000313" key="9">
    <source>
        <dbReference type="EMBL" id="KAK3687511.1"/>
    </source>
</evidence>
<evidence type="ECO:0000256" key="1">
    <source>
        <dbReference type="ARBA" id="ARBA00000382"/>
    </source>
</evidence>
<comment type="similarity">
    <text evidence="3">Belongs to the glycosyl hydrolase 17 family.</text>
</comment>
<dbReference type="GO" id="GO:0009277">
    <property type="term" value="C:fungal-type cell wall"/>
    <property type="evidence" value="ECO:0007669"/>
    <property type="project" value="TreeGrafter"/>
</dbReference>
<organism evidence="9 10">
    <name type="scientific">Podospora appendiculata</name>
    <dbReference type="NCBI Taxonomy" id="314037"/>
    <lineage>
        <taxon>Eukaryota</taxon>
        <taxon>Fungi</taxon>
        <taxon>Dikarya</taxon>
        <taxon>Ascomycota</taxon>
        <taxon>Pezizomycotina</taxon>
        <taxon>Sordariomycetes</taxon>
        <taxon>Sordariomycetidae</taxon>
        <taxon>Sordariales</taxon>
        <taxon>Podosporaceae</taxon>
        <taxon>Podospora</taxon>
    </lineage>
</organism>
<feature type="region of interest" description="Disordered" evidence="6">
    <location>
        <begin position="419"/>
        <end position="446"/>
    </location>
</feature>
<dbReference type="GO" id="GO:0009986">
    <property type="term" value="C:cell surface"/>
    <property type="evidence" value="ECO:0007669"/>
    <property type="project" value="TreeGrafter"/>
</dbReference>
<feature type="chain" id="PRO_5041961832" description="glucan endo-1,3-beta-D-glucosidase" evidence="8">
    <location>
        <begin position="20"/>
        <end position="493"/>
    </location>
</feature>
<gene>
    <name evidence="9" type="ORF">B0T22DRAFT_510239</name>
</gene>
<proteinExistence type="inferred from homology"/>
<dbReference type="InterPro" id="IPR017853">
    <property type="entry name" value="GH"/>
</dbReference>
<dbReference type="AlphaFoldDB" id="A0AAE1CBJ5"/>
<feature type="transmembrane region" description="Helical" evidence="7">
    <location>
        <begin position="470"/>
        <end position="492"/>
    </location>
</feature>
<evidence type="ECO:0000256" key="2">
    <source>
        <dbReference type="ARBA" id="ARBA00004196"/>
    </source>
</evidence>
<dbReference type="GO" id="GO:0071555">
    <property type="term" value="P:cell wall organization"/>
    <property type="evidence" value="ECO:0007669"/>
    <property type="project" value="TreeGrafter"/>
</dbReference>
<evidence type="ECO:0000256" key="6">
    <source>
        <dbReference type="SAM" id="MobiDB-lite"/>
    </source>
</evidence>
<comment type="subcellular location">
    <subcellularLocation>
        <location evidence="2">Cell envelope</location>
    </subcellularLocation>
</comment>
<evidence type="ECO:0000256" key="5">
    <source>
        <dbReference type="ARBA" id="ARBA00022801"/>
    </source>
</evidence>
<dbReference type="EMBL" id="JAULSO010000002">
    <property type="protein sequence ID" value="KAK3687511.1"/>
    <property type="molecule type" value="Genomic_DNA"/>
</dbReference>
<evidence type="ECO:0000256" key="7">
    <source>
        <dbReference type="SAM" id="Phobius"/>
    </source>
</evidence>
<reference evidence="9" key="1">
    <citation type="journal article" date="2023" name="Mol. Phylogenet. Evol.">
        <title>Genome-scale phylogeny and comparative genomics of the fungal order Sordariales.</title>
        <authorList>
            <person name="Hensen N."/>
            <person name="Bonometti L."/>
            <person name="Westerberg I."/>
            <person name="Brannstrom I.O."/>
            <person name="Guillou S."/>
            <person name="Cros-Aarteil S."/>
            <person name="Calhoun S."/>
            <person name="Haridas S."/>
            <person name="Kuo A."/>
            <person name="Mondo S."/>
            <person name="Pangilinan J."/>
            <person name="Riley R."/>
            <person name="LaButti K."/>
            <person name="Andreopoulos B."/>
            <person name="Lipzen A."/>
            <person name="Chen C."/>
            <person name="Yan M."/>
            <person name="Daum C."/>
            <person name="Ng V."/>
            <person name="Clum A."/>
            <person name="Steindorff A."/>
            <person name="Ohm R.A."/>
            <person name="Martin F."/>
            <person name="Silar P."/>
            <person name="Natvig D.O."/>
            <person name="Lalanne C."/>
            <person name="Gautier V."/>
            <person name="Ament-Velasquez S.L."/>
            <person name="Kruys A."/>
            <person name="Hutchinson M.I."/>
            <person name="Powell A.J."/>
            <person name="Barry K."/>
            <person name="Miller A.N."/>
            <person name="Grigoriev I.V."/>
            <person name="Debuchy R."/>
            <person name="Gladieux P."/>
            <person name="Hiltunen Thoren M."/>
            <person name="Johannesson H."/>
        </authorList>
    </citation>
    <scope>NUCLEOTIDE SEQUENCE</scope>
    <source>
        <strain evidence="9">CBS 314.62</strain>
    </source>
</reference>
<keyword evidence="5 9" id="KW-0378">Hydrolase</keyword>
<evidence type="ECO:0000256" key="4">
    <source>
        <dbReference type="ARBA" id="ARBA00012780"/>
    </source>
</evidence>
<comment type="catalytic activity">
    <reaction evidence="1">
        <text>Hydrolysis of (1-&gt;3)-beta-D-glucosidic linkages in (1-&gt;3)-beta-D-glucans.</text>
        <dbReference type="EC" id="3.2.1.39"/>
    </reaction>
</comment>
<keyword evidence="8" id="KW-0732">Signal</keyword>
<sequence length="493" mass="50183">MHTTSTLVALAATFSSAMAVYKGFNYGAELGLDVYKKESEWELEFNAAQGLAGAPGFTSARLYTMKQGDTTAPIEAIPAAIKTKTSLLLGLWASGGAAGFADELTALTNAIIQYGADVKGLVAGISVGSEDLYRITDTAAAHGNTDPGLDPATLVGYIGKVKDAIKNTAFAGIKVGHVDTWTAWVNGSNKNVIDASDFIGVNAFPYWENDHQNDIKLSPSLFKDAVSQVQSVAGGKELWYTETGFPTTGASSGAAIPSVDNAKFYWEQVGCPNFDKINIWWYTLEDQGAKPSFGVTDSSYKPLFDLSCSSSSSSTTSSSSTSSSSSASSSTTSRSSSTTTTLSSSTGSSSSSTTSPSSSEASTSRSAALSSSSETPLSSTVVAPISSNVSTLTTSAAGCHASSRAPLSSISTFSTSTVSSSESVSSTEAPSTSTSTSAQDTSAPTVTVVTTSANNTPLPTVSPTSTTVTAGAGFVSGSLGAALAAALMVILAI</sequence>
<name>A0AAE1CBJ5_9PEZI</name>
<feature type="signal peptide" evidence="8">
    <location>
        <begin position="1"/>
        <end position="19"/>
    </location>
</feature>
<accession>A0AAE1CBJ5</accession>
<keyword evidence="7" id="KW-0812">Transmembrane</keyword>
<dbReference type="GO" id="GO:0005576">
    <property type="term" value="C:extracellular region"/>
    <property type="evidence" value="ECO:0007669"/>
    <property type="project" value="TreeGrafter"/>
</dbReference>
<dbReference type="GO" id="GO:0042973">
    <property type="term" value="F:glucan endo-1,3-beta-D-glucosidase activity"/>
    <property type="evidence" value="ECO:0007669"/>
    <property type="project" value="UniProtKB-EC"/>
</dbReference>
<keyword evidence="7" id="KW-1133">Transmembrane helix</keyword>
<comment type="caution">
    <text evidence="9">The sequence shown here is derived from an EMBL/GenBank/DDBJ whole genome shotgun (WGS) entry which is preliminary data.</text>
</comment>
<feature type="region of interest" description="Disordered" evidence="6">
    <location>
        <begin position="311"/>
        <end position="379"/>
    </location>
</feature>
<evidence type="ECO:0000256" key="3">
    <source>
        <dbReference type="ARBA" id="ARBA00008773"/>
    </source>
</evidence>
<dbReference type="Gene3D" id="3.20.20.80">
    <property type="entry name" value="Glycosidases"/>
    <property type="match status" value="1"/>
</dbReference>
<protein>
    <recommendedName>
        <fullName evidence="4">glucan endo-1,3-beta-D-glucosidase</fullName>
        <ecNumber evidence="4">3.2.1.39</ecNumber>
    </recommendedName>
</protein>
<keyword evidence="7" id="KW-0472">Membrane</keyword>
<dbReference type="InterPro" id="IPR050732">
    <property type="entry name" value="Beta-glucan_modifiers"/>
</dbReference>
<dbReference type="PANTHER" id="PTHR16631">
    <property type="entry name" value="GLUCAN 1,3-BETA-GLUCOSIDASE"/>
    <property type="match status" value="1"/>
</dbReference>
<dbReference type="EC" id="3.2.1.39" evidence="4"/>
<dbReference type="Proteomes" id="UP001270362">
    <property type="component" value="Unassembled WGS sequence"/>
</dbReference>
<reference evidence="9" key="2">
    <citation type="submission" date="2023-06" db="EMBL/GenBank/DDBJ databases">
        <authorList>
            <consortium name="Lawrence Berkeley National Laboratory"/>
            <person name="Haridas S."/>
            <person name="Hensen N."/>
            <person name="Bonometti L."/>
            <person name="Westerberg I."/>
            <person name="Brannstrom I.O."/>
            <person name="Guillou S."/>
            <person name="Cros-Aarteil S."/>
            <person name="Calhoun S."/>
            <person name="Kuo A."/>
            <person name="Mondo S."/>
            <person name="Pangilinan J."/>
            <person name="Riley R."/>
            <person name="Labutti K."/>
            <person name="Andreopoulos B."/>
            <person name="Lipzen A."/>
            <person name="Chen C."/>
            <person name="Yanf M."/>
            <person name="Daum C."/>
            <person name="Ng V."/>
            <person name="Clum A."/>
            <person name="Steindorff A."/>
            <person name="Ohm R."/>
            <person name="Martin F."/>
            <person name="Silar P."/>
            <person name="Natvig D."/>
            <person name="Lalanne C."/>
            <person name="Gautier V."/>
            <person name="Ament-Velasquez S.L."/>
            <person name="Kruys A."/>
            <person name="Hutchinson M.I."/>
            <person name="Powell A.J."/>
            <person name="Barry K."/>
            <person name="Miller A.N."/>
            <person name="Grigoriev I.V."/>
            <person name="Debuchy R."/>
            <person name="Gladieux P."/>
            <person name="Thoren M.H."/>
            <person name="Johannesson H."/>
        </authorList>
    </citation>
    <scope>NUCLEOTIDE SEQUENCE</scope>
    <source>
        <strain evidence="9">CBS 314.62</strain>
    </source>
</reference>
<dbReference type="SUPFAM" id="SSF51445">
    <property type="entry name" value="(Trans)glycosidases"/>
    <property type="match status" value="1"/>
</dbReference>
<dbReference type="PANTHER" id="PTHR16631:SF13">
    <property type="entry name" value="GLUCAN ENDO-1,3-BETA-GLUCOSIDASE EGLC-RELATED"/>
    <property type="match status" value="1"/>
</dbReference>
<keyword evidence="10" id="KW-1185">Reference proteome</keyword>
<evidence type="ECO:0000313" key="10">
    <source>
        <dbReference type="Proteomes" id="UP001270362"/>
    </source>
</evidence>
<evidence type="ECO:0000256" key="8">
    <source>
        <dbReference type="SAM" id="SignalP"/>
    </source>
</evidence>